<protein>
    <submittedName>
        <fullName evidence="3">Uncharacterized protein</fullName>
    </submittedName>
</protein>
<dbReference type="AlphaFoldDB" id="A0A0R3S6E5"/>
<feature type="region of interest" description="Disordered" evidence="1">
    <location>
        <begin position="1"/>
        <end position="21"/>
    </location>
</feature>
<evidence type="ECO:0000256" key="1">
    <source>
        <dbReference type="SAM" id="MobiDB-lite"/>
    </source>
</evidence>
<sequence length="97" mass="11394">MDNFMKSGHFYSKNTPGKNTGLKRISWRQHSQPQMSTNFGDDFGTMREMLARKRSLPRPPITTSNAMILEVSQIYEKKSKELERQNKQPSHRLFYVT</sequence>
<reference evidence="3" key="1">
    <citation type="submission" date="2017-02" db="UniProtKB">
        <authorList>
            <consortium name="WormBaseParasite"/>
        </authorList>
    </citation>
    <scope>IDENTIFICATION</scope>
</reference>
<name>A0A0R3S6E5_9BILA</name>
<dbReference type="WBParaSite" id="EEL_0001036701-mRNA-1">
    <property type="protein sequence ID" value="EEL_0001036701-mRNA-1"/>
    <property type="gene ID" value="EEL_0001036701"/>
</dbReference>
<organism evidence="2 3">
    <name type="scientific">Elaeophora elaphi</name>
    <dbReference type="NCBI Taxonomy" id="1147741"/>
    <lineage>
        <taxon>Eukaryota</taxon>
        <taxon>Metazoa</taxon>
        <taxon>Ecdysozoa</taxon>
        <taxon>Nematoda</taxon>
        <taxon>Chromadorea</taxon>
        <taxon>Rhabditida</taxon>
        <taxon>Spirurina</taxon>
        <taxon>Spiruromorpha</taxon>
        <taxon>Filarioidea</taxon>
        <taxon>Onchocercidae</taxon>
        <taxon>Elaeophora</taxon>
    </lineage>
</organism>
<accession>A0A0R3S6E5</accession>
<keyword evidence="2" id="KW-1185">Reference proteome</keyword>
<evidence type="ECO:0000313" key="2">
    <source>
        <dbReference type="Proteomes" id="UP000050640"/>
    </source>
</evidence>
<proteinExistence type="predicted"/>
<dbReference type="Proteomes" id="UP000050640">
    <property type="component" value="Unplaced"/>
</dbReference>
<evidence type="ECO:0000313" key="3">
    <source>
        <dbReference type="WBParaSite" id="EEL_0001036701-mRNA-1"/>
    </source>
</evidence>